<dbReference type="OrthoDB" id="420564at2759"/>
<feature type="compositionally biased region" description="Acidic residues" evidence="1">
    <location>
        <begin position="545"/>
        <end position="558"/>
    </location>
</feature>
<organism evidence="2 3">
    <name type="scientific">Melanomma pulvis-pyrius CBS 109.77</name>
    <dbReference type="NCBI Taxonomy" id="1314802"/>
    <lineage>
        <taxon>Eukaryota</taxon>
        <taxon>Fungi</taxon>
        <taxon>Dikarya</taxon>
        <taxon>Ascomycota</taxon>
        <taxon>Pezizomycotina</taxon>
        <taxon>Dothideomycetes</taxon>
        <taxon>Pleosporomycetidae</taxon>
        <taxon>Pleosporales</taxon>
        <taxon>Melanommataceae</taxon>
        <taxon>Melanomma</taxon>
    </lineage>
</organism>
<name>A0A6A6X4C1_9PLEO</name>
<evidence type="ECO:0000313" key="2">
    <source>
        <dbReference type="EMBL" id="KAF2790757.1"/>
    </source>
</evidence>
<evidence type="ECO:0008006" key="4">
    <source>
        <dbReference type="Google" id="ProtNLM"/>
    </source>
</evidence>
<dbReference type="AlphaFoldDB" id="A0A6A6X4C1"/>
<accession>A0A6A6X4C1</accession>
<dbReference type="PANTHER" id="PTHR35179">
    <property type="entry name" value="PROTEIN CBG02620"/>
    <property type="match status" value="1"/>
</dbReference>
<gene>
    <name evidence="2" type="ORF">K505DRAFT_351745</name>
</gene>
<feature type="region of interest" description="Disordered" evidence="1">
    <location>
        <begin position="538"/>
        <end position="570"/>
    </location>
</feature>
<evidence type="ECO:0000313" key="3">
    <source>
        <dbReference type="Proteomes" id="UP000799757"/>
    </source>
</evidence>
<keyword evidence="3" id="KW-1185">Reference proteome</keyword>
<reference evidence="2" key="1">
    <citation type="journal article" date="2020" name="Stud. Mycol.">
        <title>101 Dothideomycetes genomes: a test case for predicting lifestyles and emergence of pathogens.</title>
        <authorList>
            <person name="Haridas S."/>
            <person name="Albert R."/>
            <person name="Binder M."/>
            <person name="Bloem J."/>
            <person name="Labutti K."/>
            <person name="Salamov A."/>
            <person name="Andreopoulos B."/>
            <person name="Baker S."/>
            <person name="Barry K."/>
            <person name="Bills G."/>
            <person name="Bluhm B."/>
            <person name="Cannon C."/>
            <person name="Castanera R."/>
            <person name="Culley D."/>
            <person name="Daum C."/>
            <person name="Ezra D."/>
            <person name="Gonzalez J."/>
            <person name="Henrissat B."/>
            <person name="Kuo A."/>
            <person name="Liang C."/>
            <person name="Lipzen A."/>
            <person name="Lutzoni F."/>
            <person name="Magnuson J."/>
            <person name="Mondo S."/>
            <person name="Nolan M."/>
            <person name="Ohm R."/>
            <person name="Pangilinan J."/>
            <person name="Park H.-J."/>
            <person name="Ramirez L."/>
            <person name="Alfaro M."/>
            <person name="Sun H."/>
            <person name="Tritt A."/>
            <person name="Yoshinaga Y."/>
            <person name="Zwiers L.-H."/>
            <person name="Turgeon B."/>
            <person name="Goodwin S."/>
            <person name="Spatafora J."/>
            <person name="Crous P."/>
            <person name="Grigoriev I."/>
        </authorList>
    </citation>
    <scope>NUCLEOTIDE SEQUENCE</scope>
    <source>
        <strain evidence="2">CBS 109.77</strain>
    </source>
</reference>
<evidence type="ECO:0000256" key="1">
    <source>
        <dbReference type="SAM" id="MobiDB-lite"/>
    </source>
</evidence>
<proteinExistence type="predicted"/>
<dbReference type="Proteomes" id="UP000799757">
    <property type="component" value="Unassembled WGS sequence"/>
</dbReference>
<dbReference type="EMBL" id="MU002056">
    <property type="protein sequence ID" value="KAF2790757.1"/>
    <property type="molecule type" value="Genomic_DNA"/>
</dbReference>
<protein>
    <recommendedName>
        <fullName evidence="4">Geranylgeranyl pyrophosphate synthetase</fullName>
    </recommendedName>
</protein>
<sequence>MASQVIATILRSDLSDRLDPAHATITEFEYLASYSWLESDVPTILVPGSPPLWSPPTEPLKLEPDSGRVYVDQNAARIPDAPLEPLFCALFAQNPNFEMGSVDMITDRNNIRKLLRFLDGTSSESFRIHVEIVDGKTALFTRMDHETTTVIQGFRGYGRNVENACTKRATGTSGYYRITNFRFGGLQCVVRHETDGYMEDPTGPALVQKQERTTDSLPQLLETLQLAESTPESTRTSIITIKREGKEVDCGSILEIKTRAAGKSLDMIETTAQLWISQTPHLAVSYHKNGIFNDVQVRDMTQNVLCSLGYLLNQIIEVVKGSASKVSVIRYDGGNKLEVIAAEQKKAPSEGVGAKWQGGQHGAEDNNLMAKKGDQCKVILNSGDNSSQSTEIIHEAIPLFDVALKRIESGYRQCFPSMSSDIALYRTLCGTYDFLHVDVCKGRTLSEIIGDLKAGRGYDEERDRSKARDAAFKLVYSILQDTFQSNDKRKNAIFDAVLFVVSRPGTFKWKARNAVRAVYESKFILSAKQRANLDRWHELGSSEQADTDEDDETTEEENSYWYDSDGSDIW</sequence>
<dbReference type="PANTHER" id="PTHR35179:SF2">
    <property type="entry name" value="START DOMAIN-CONTAINING PROTEIN"/>
    <property type="match status" value="1"/>
</dbReference>